<dbReference type="Proteomes" id="UP001206483">
    <property type="component" value="Unassembled WGS sequence"/>
</dbReference>
<dbReference type="Pfam" id="PF08241">
    <property type="entry name" value="Methyltransf_11"/>
    <property type="match status" value="1"/>
</dbReference>
<reference evidence="5 6" key="1">
    <citation type="submission" date="2022-06" db="EMBL/GenBank/DDBJ databases">
        <title>Sequencing the genomes of 1000 actinobacteria strains.</title>
        <authorList>
            <person name="Klenk H.-P."/>
        </authorList>
    </citation>
    <scope>NUCLEOTIDE SEQUENCE [LARGE SCALE GENOMIC DNA]</scope>
    <source>
        <strain evidence="5 6">DSM 41656</strain>
    </source>
</reference>
<keyword evidence="2" id="KW-0808">Transferase</keyword>
<dbReference type="InterPro" id="IPR029063">
    <property type="entry name" value="SAM-dependent_MTases_sf"/>
</dbReference>
<evidence type="ECO:0000256" key="1">
    <source>
        <dbReference type="ARBA" id="ARBA00022603"/>
    </source>
</evidence>
<comment type="caution">
    <text evidence="5">The sequence shown here is derived from an EMBL/GenBank/DDBJ whole genome shotgun (WGS) entry which is preliminary data.</text>
</comment>
<evidence type="ECO:0000256" key="3">
    <source>
        <dbReference type="ARBA" id="ARBA00022691"/>
    </source>
</evidence>
<name>A0ABT1J9G9_9ACTN</name>
<evidence type="ECO:0000313" key="5">
    <source>
        <dbReference type="EMBL" id="MCP2313346.1"/>
    </source>
</evidence>
<dbReference type="InterPro" id="IPR013216">
    <property type="entry name" value="Methyltransf_11"/>
</dbReference>
<accession>A0ABT1J9G9</accession>
<evidence type="ECO:0000259" key="4">
    <source>
        <dbReference type="Pfam" id="PF08241"/>
    </source>
</evidence>
<dbReference type="PANTHER" id="PTHR43464:SF19">
    <property type="entry name" value="UBIQUINONE BIOSYNTHESIS O-METHYLTRANSFERASE, MITOCHONDRIAL"/>
    <property type="match status" value="1"/>
</dbReference>
<dbReference type="EMBL" id="JAMZDX010000006">
    <property type="protein sequence ID" value="MCP2313346.1"/>
    <property type="molecule type" value="Genomic_DNA"/>
</dbReference>
<dbReference type="RefSeq" id="WP_253803106.1">
    <property type="nucleotide sequence ID" value="NZ_BAAAUB010000039.1"/>
</dbReference>
<dbReference type="PANTHER" id="PTHR43464">
    <property type="entry name" value="METHYLTRANSFERASE"/>
    <property type="match status" value="1"/>
</dbReference>
<organism evidence="5 6">
    <name type="scientific">Kitasatospora paracochleata</name>
    <dbReference type="NCBI Taxonomy" id="58354"/>
    <lineage>
        <taxon>Bacteria</taxon>
        <taxon>Bacillati</taxon>
        <taxon>Actinomycetota</taxon>
        <taxon>Actinomycetes</taxon>
        <taxon>Kitasatosporales</taxon>
        <taxon>Streptomycetaceae</taxon>
        <taxon>Kitasatospora</taxon>
    </lineage>
</organism>
<keyword evidence="6" id="KW-1185">Reference proteome</keyword>
<feature type="domain" description="Methyltransferase type 11" evidence="4">
    <location>
        <begin position="48"/>
        <end position="138"/>
    </location>
</feature>
<dbReference type="SUPFAM" id="SSF53335">
    <property type="entry name" value="S-adenosyl-L-methionine-dependent methyltransferases"/>
    <property type="match status" value="1"/>
</dbReference>
<sequence>MGGDFDRHERRMWAGSAEAYAGTFGLLCAGAVPELVAAAAVRPGARVLDVGTGPGTVAAEAGRRGARVAAVDAEPGMLELAAANAPEAELYCAALPTLPFADGAFDAALGNFVVNHVEEPVAALAELRRVVRPGGRTAVTVWDTAVGAQAMGLFSRAMDEAAIERPAFPRLPVDYERTTEGLAGLLDEAGWSEVECRKVSWTHLVDPQEWWRGPAEGVANLGLVVRGLEPEAYLGMKAAYDRLAAAEAGPDGLLRVPAVALLATAVR</sequence>
<keyword evidence="1 5" id="KW-0489">Methyltransferase</keyword>
<keyword evidence="3" id="KW-0949">S-adenosyl-L-methionine</keyword>
<dbReference type="GO" id="GO:0008168">
    <property type="term" value="F:methyltransferase activity"/>
    <property type="evidence" value="ECO:0007669"/>
    <property type="project" value="UniProtKB-KW"/>
</dbReference>
<dbReference type="CDD" id="cd02440">
    <property type="entry name" value="AdoMet_MTases"/>
    <property type="match status" value="1"/>
</dbReference>
<dbReference type="GO" id="GO:0032259">
    <property type="term" value="P:methylation"/>
    <property type="evidence" value="ECO:0007669"/>
    <property type="project" value="UniProtKB-KW"/>
</dbReference>
<protein>
    <submittedName>
        <fullName evidence="5">SAM-dependent methyltransferase</fullName>
    </submittedName>
</protein>
<dbReference type="Gene3D" id="3.40.50.150">
    <property type="entry name" value="Vaccinia Virus protein VP39"/>
    <property type="match status" value="1"/>
</dbReference>
<evidence type="ECO:0000313" key="6">
    <source>
        <dbReference type="Proteomes" id="UP001206483"/>
    </source>
</evidence>
<proteinExistence type="predicted"/>
<gene>
    <name evidence="5" type="ORF">FHR36_006527</name>
</gene>
<evidence type="ECO:0000256" key="2">
    <source>
        <dbReference type="ARBA" id="ARBA00022679"/>
    </source>
</evidence>